<gene>
    <name evidence="1" type="ORF">BN1012_Phect2940</name>
</gene>
<dbReference type="Proteomes" id="UP000032160">
    <property type="component" value="Chromosome I"/>
</dbReference>
<dbReference type="Pfam" id="PF11288">
    <property type="entry name" value="DUF3089"/>
    <property type="match status" value="1"/>
</dbReference>
<dbReference type="HOGENOM" id="CLU_054175_0_0_5"/>
<dbReference type="InterPro" id="IPR029058">
    <property type="entry name" value="AB_hydrolase_fold"/>
</dbReference>
<dbReference type="EMBL" id="HG966617">
    <property type="protein sequence ID" value="CDO61152.1"/>
    <property type="molecule type" value="Genomic_DNA"/>
</dbReference>
<dbReference type="STRING" id="1458461.BN1012_Phect2940"/>
<evidence type="ECO:0000313" key="1">
    <source>
        <dbReference type="EMBL" id="CDO61152.1"/>
    </source>
</evidence>
<dbReference type="KEGG" id="pect:BN1012_Phect2940"/>
<dbReference type="PATRIC" id="fig|1458461.3.peg.2946"/>
<dbReference type="ESTHER" id="9prot-x5meu9">
    <property type="family name" value="Duf_3089"/>
</dbReference>
<keyword evidence="2" id="KW-1185">Reference proteome</keyword>
<dbReference type="SUPFAM" id="SSF53474">
    <property type="entry name" value="alpha/beta-Hydrolases"/>
    <property type="match status" value="1"/>
</dbReference>
<evidence type="ECO:0000313" key="2">
    <source>
        <dbReference type="Proteomes" id="UP000032160"/>
    </source>
</evidence>
<proteinExistence type="predicted"/>
<dbReference type="OrthoDB" id="9794645at2"/>
<reference evidence="1 2" key="1">
    <citation type="journal article" date="2014" name="Front. Genet.">
        <title>Genome and metabolic network of "Candidatus Phaeomarinobacter ectocarpi" Ec32, a new candidate genus of Alphaproteobacteria frequently associated with brown algae.</title>
        <authorList>
            <person name="Dittami S.M."/>
            <person name="Barbeyron T."/>
            <person name="Boyen C."/>
            <person name="Cambefort J."/>
            <person name="Collet G."/>
            <person name="Delage L."/>
            <person name="Gobet A."/>
            <person name="Groisillier A."/>
            <person name="Leblanc C."/>
            <person name="Michel G."/>
            <person name="Scornet D."/>
            <person name="Siegel A."/>
            <person name="Tapia J.E."/>
            <person name="Tonon T."/>
        </authorList>
    </citation>
    <scope>NUCLEOTIDE SEQUENCE [LARGE SCALE GENOMIC DNA]</scope>
    <source>
        <strain evidence="1 2">Ec32</strain>
    </source>
</reference>
<sequence length="387" mass="42478">MLRYLAWGAAGLVALIAIGGAAAYLFRGELVAYYVNPGKPFAAFTPPAAPDYETPDAWAAMPGRADTADLSPAGMSPAVADDAARIDVFFIHPTTFLSSDAWNADINEVASRYIIDNAVMAHQASAYNLAGRIYAPRYRQAGIYAFMEPWAELDESQGELALDLAYQDVARAFETYIRLYNNGRPFILAAHSQGSLHLIRLMQDYLKRPELKQRLVAAYPVGMSMPSHLFDGLLAHVPPCTEPDQTGCLVSFNSFGPEGNPKVWFDQQRIWEGSDLVPVAGRAINCTNPLSWSDDGEAAGGDLHKGALPYAAALGEEQPVTRLADPQVLEFSVQCRDGIAYMDQLPPEEFGELVFENEDYHVYDYNLFYGSIRENAALRAAAYMAVQ</sequence>
<dbReference type="RefSeq" id="WP_043949026.1">
    <property type="nucleotide sequence ID" value="NZ_HG966617.1"/>
</dbReference>
<dbReference type="AlphaFoldDB" id="X5MEU9"/>
<protein>
    <recommendedName>
        <fullName evidence="3">DUF3089 domain-containing protein</fullName>
    </recommendedName>
</protein>
<dbReference type="InterPro" id="IPR021440">
    <property type="entry name" value="DUF3089"/>
</dbReference>
<accession>X5MEU9</accession>
<evidence type="ECO:0008006" key="3">
    <source>
        <dbReference type="Google" id="ProtNLM"/>
    </source>
</evidence>
<name>X5MEU9_9HYPH</name>
<organism evidence="1 2">
    <name type="scientific">Candidatus Phaeomarinibacter ectocarpi</name>
    <dbReference type="NCBI Taxonomy" id="1458461"/>
    <lineage>
        <taxon>Bacteria</taxon>
        <taxon>Pseudomonadati</taxon>
        <taxon>Pseudomonadota</taxon>
        <taxon>Alphaproteobacteria</taxon>
        <taxon>Hyphomicrobiales</taxon>
        <taxon>Parvibaculaceae</taxon>
        <taxon>Candidatus Phaeomarinibacter</taxon>
    </lineage>
</organism>